<keyword evidence="5" id="KW-0830">Ubiquinone</keyword>
<gene>
    <name evidence="5" type="primary">nuoH</name>
    <name evidence="7" type="ORF">A3H38_01990</name>
</gene>
<comment type="similarity">
    <text evidence="5 6">Belongs to the complex I subunit 1 family.</text>
</comment>
<dbReference type="GO" id="GO:0048038">
    <property type="term" value="F:quinone binding"/>
    <property type="evidence" value="ECO:0007669"/>
    <property type="project" value="UniProtKB-KW"/>
</dbReference>
<feature type="transmembrane region" description="Helical" evidence="5">
    <location>
        <begin position="143"/>
        <end position="163"/>
    </location>
</feature>
<organism evidence="7 8">
    <name type="scientific">candidate division WOR-1 bacterium RIFCSPLOWO2_02_FULL_46_20</name>
    <dbReference type="NCBI Taxonomy" id="1802567"/>
    <lineage>
        <taxon>Bacteria</taxon>
        <taxon>Bacillati</taxon>
        <taxon>Saganbacteria</taxon>
    </lineage>
</organism>
<name>A0A1F4R6H9_UNCSA</name>
<dbReference type="GO" id="GO:0016655">
    <property type="term" value="F:oxidoreductase activity, acting on NAD(P)H, quinone or similar compound as acceptor"/>
    <property type="evidence" value="ECO:0007669"/>
    <property type="project" value="UniProtKB-UniRule"/>
</dbReference>
<dbReference type="AlphaFoldDB" id="A0A1F4R6H9"/>
<keyword evidence="5 6" id="KW-0520">NAD</keyword>
<evidence type="ECO:0000256" key="3">
    <source>
        <dbReference type="ARBA" id="ARBA00022989"/>
    </source>
</evidence>
<keyword evidence="5" id="KW-1278">Translocase</keyword>
<dbReference type="InterPro" id="IPR001694">
    <property type="entry name" value="NADH_UbQ_OxRdtase_su1/FPO"/>
</dbReference>
<protein>
    <recommendedName>
        <fullName evidence="5">NADH-quinone oxidoreductase subunit H</fullName>
        <ecNumber evidence="5">7.1.1.-</ecNumber>
    </recommendedName>
    <alternativeName>
        <fullName evidence="5">NADH dehydrogenase I subunit H</fullName>
    </alternativeName>
    <alternativeName>
        <fullName evidence="5">NDH-1 subunit H</fullName>
    </alternativeName>
</protein>
<sequence length="311" mass="35102">MLFKSVVVLAFLAVTTMFLVYLERKVSAHFQVRYGPMRVGWHGSLQLIADALKLLMKEDIIPKMADKWVFLTAPVLVFVSAYLAYLVIPFSPFLVVKDLNVGVLYVLGVTSLTVLAILMAGWSSNNKYALLGGLRAVAQIISYEIPLILSIIPVIMLAGSLSLSRIVEAQHTFPFILLQPLGFLLYLLSATAEVNRTPFDIPEAESELVAGYNIEYSGMRFVMFFFAEYLNMFTVCALAATLFLGGWQGPLLPAPVWFFLKTYFLVLVLMWMRWTLPRLRIDQLMDFCWKGLLPLSLVNLILSALWMVFYG</sequence>
<keyword evidence="4 5" id="KW-0472">Membrane</keyword>
<reference evidence="7 8" key="1">
    <citation type="journal article" date="2016" name="Nat. Commun.">
        <title>Thousands of microbial genomes shed light on interconnected biogeochemical processes in an aquifer system.</title>
        <authorList>
            <person name="Anantharaman K."/>
            <person name="Brown C.T."/>
            <person name="Hug L.A."/>
            <person name="Sharon I."/>
            <person name="Castelle C.J."/>
            <person name="Probst A.J."/>
            <person name="Thomas B.C."/>
            <person name="Singh A."/>
            <person name="Wilkins M.J."/>
            <person name="Karaoz U."/>
            <person name="Brodie E.L."/>
            <person name="Williams K.H."/>
            <person name="Hubbard S.S."/>
            <person name="Banfield J.F."/>
        </authorList>
    </citation>
    <scope>NUCLEOTIDE SEQUENCE [LARGE SCALE GENOMIC DNA]</scope>
</reference>
<feature type="transmembrane region" description="Helical" evidence="5">
    <location>
        <begin position="221"/>
        <end position="244"/>
    </location>
</feature>
<comment type="subcellular location">
    <subcellularLocation>
        <location evidence="5 6">Cell membrane</location>
        <topology evidence="5 6">Multi-pass membrane protein</topology>
    </subcellularLocation>
    <subcellularLocation>
        <location evidence="1">Membrane</location>
        <topology evidence="1">Multi-pass membrane protein</topology>
    </subcellularLocation>
</comment>
<evidence type="ECO:0000313" key="8">
    <source>
        <dbReference type="Proteomes" id="UP000176938"/>
    </source>
</evidence>
<dbReference type="GO" id="GO:0005886">
    <property type="term" value="C:plasma membrane"/>
    <property type="evidence" value="ECO:0007669"/>
    <property type="project" value="UniProtKB-SubCell"/>
</dbReference>
<dbReference type="GO" id="GO:0003954">
    <property type="term" value="F:NADH dehydrogenase activity"/>
    <property type="evidence" value="ECO:0007669"/>
    <property type="project" value="TreeGrafter"/>
</dbReference>
<keyword evidence="5" id="KW-0874">Quinone</keyword>
<evidence type="ECO:0000256" key="1">
    <source>
        <dbReference type="ARBA" id="ARBA00004141"/>
    </source>
</evidence>
<dbReference type="PANTHER" id="PTHR11432:SF3">
    <property type="entry name" value="NADH-UBIQUINONE OXIDOREDUCTASE CHAIN 1"/>
    <property type="match status" value="1"/>
</dbReference>
<feature type="transmembrane region" description="Helical" evidence="5">
    <location>
        <begin position="287"/>
        <end position="309"/>
    </location>
</feature>
<proteinExistence type="inferred from homology"/>
<dbReference type="Pfam" id="PF00146">
    <property type="entry name" value="NADHdh"/>
    <property type="match status" value="1"/>
</dbReference>
<dbReference type="EC" id="7.1.1.-" evidence="5"/>
<dbReference type="HAMAP" id="MF_01350">
    <property type="entry name" value="NDH1_NuoH"/>
    <property type="match status" value="1"/>
</dbReference>
<evidence type="ECO:0000313" key="7">
    <source>
        <dbReference type="EMBL" id="OGC03043.1"/>
    </source>
</evidence>
<comment type="catalytic activity">
    <reaction evidence="5">
        <text>a quinone + NADH + 5 H(+)(in) = a quinol + NAD(+) + 4 H(+)(out)</text>
        <dbReference type="Rhea" id="RHEA:57888"/>
        <dbReference type="ChEBI" id="CHEBI:15378"/>
        <dbReference type="ChEBI" id="CHEBI:24646"/>
        <dbReference type="ChEBI" id="CHEBI:57540"/>
        <dbReference type="ChEBI" id="CHEBI:57945"/>
        <dbReference type="ChEBI" id="CHEBI:132124"/>
    </reaction>
</comment>
<evidence type="ECO:0000256" key="6">
    <source>
        <dbReference type="RuleBase" id="RU000471"/>
    </source>
</evidence>
<dbReference type="EMBL" id="METP01000064">
    <property type="protein sequence ID" value="OGC03043.1"/>
    <property type="molecule type" value="Genomic_DNA"/>
</dbReference>
<comment type="caution">
    <text evidence="7">The sequence shown here is derived from an EMBL/GenBank/DDBJ whole genome shotgun (WGS) entry which is preliminary data.</text>
</comment>
<dbReference type="PROSITE" id="PS00668">
    <property type="entry name" value="COMPLEX1_ND1_2"/>
    <property type="match status" value="1"/>
</dbReference>
<feature type="transmembrane region" description="Helical" evidence="5">
    <location>
        <begin position="169"/>
        <end position="188"/>
    </location>
</feature>
<comment type="subunit">
    <text evidence="5">NDH-1 is composed of 14 different subunits. Subunits NuoA, H, J, K, L, M, N constitute the membrane sector of the complex.</text>
</comment>
<comment type="caution">
    <text evidence="5">Lacks conserved residue(s) required for the propagation of feature annotation.</text>
</comment>
<keyword evidence="2 5" id="KW-0812">Transmembrane</keyword>
<dbReference type="NCBIfam" id="NF004741">
    <property type="entry name" value="PRK06076.1-2"/>
    <property type="match status" value="1"/>
</dbReference>
<feature type="transmembrane region" description="Helical" evidence="5">
    <location>
        <begin position="256"/>
        <end position="275"/>
    </location>
</feature>
<comment type="function">
    <text evidence="5">NDH-1 shuttles electrons from NADH, via FMN and iron-sulfur (Fe-S) centers, to quinones in the respiratory chain. The immediate electron acceptor for the enzyme in this species is believed to be ubiquinone. Couples the redox reaction to proton translocation (for every two electrons transferred, four hydrogen ions are translocated across the cytoplasmic membrane), and thus conserves the redox energy in a proton gradient. This subunit may bind ubiquinone.</text>
</comment>
<dbReference type="InterPro" id="IPR018086">
    <property type="entry name" value="NADH_UbQ_OxRdtase_su1_CS"/>
</dbReference>
<keyword evidence="5" id="KW-1003">Cell membrane</keyword>
<keyword evidence="3 5" id="KW-1133">Transmembrane helix</keyword>
<evidence type="ECO:0000256" key="5">
    <source>
        <dbReference type="HAMAP-Rule" id="MF_01350"/>
    </source>
</evidence>
<feature type="transmembrane region" description="Helical" evidence="5">
    <location>
        <begin position="68"/>
        <end position="90"/>
    </location>
</feature>
<dbReference type="PANTHER" id="PTHR11432">
    <property type="entry name" value="NADH DEHYDROGENASE SUBUNIT 1"/>
    <property type="match status" value="1"/>
</dbReference>
<evidence type="ECO:0000256" key="4">
    <source>
        <dbReference type="ARBA" id="ARBA00023136"/>
    </source>
</evidence>
<evidence type="ECO:0000256" key="2">
    <source>
        <dbReference type="ARBA" id="ARBA00022692"/>
    </source>
</evidence>
<dbReference type="GO" id="GO:0009060">
    <property type="term" value="P:aerobic respiration"/>
    <property type="evidence" value="ECO:0007669"/>
    <property type="project" value="TreeGrafter"/>
</dbReference>
<feature type="transmembrane region" description="Helical" evidence="5">
    <location>
        <begin position="102"/>
        <end position="122"/>
    </location>
</feature>
<dbReference type="Proteomes" id="UP000176938">
    <property type="component" value="Unassembled WGS sequence"/>
</dbReference>
<dbReference type="PROSITE" id="PS00667">
    <property type="entry name" value="COMPLEX1_ND1_1"/>
    <property type="match status" value="1"/>
</dbReference>
<accession>A0A1F4R6H9</accession>